<organism evidence="1 2">
    <name type="scientific">Culicoidibacter larvae</name>
    <dbReference type="NCBI Taxonomy" id="2579976"/>
    <lineage>
        <taxon>Bacteria</taxon>
        <taxon>Bacillati</taxon>
        <taxon>Bacillota</taxon>
        <taxon>Culicoidibacteria</taxon>
        <taxon>Culicoidibacterales</taxon>
        <taxon>Culicoidibacteraceae</taxon>
        <taxon>Culicoidibacter</taxon>
    </lineage>
</organism>
<dbReference type="Proteomes" id="UP000306912">
    <property type="component" value="Unassembled WGS sequence"/>
</dbReference>
<name>A0A5R8QDN4_9FIRM</name>
<evidence type="ECO:0000313" key="2">
    <source>
        <dbReference type="Proteomes" id="UP000306912"/>
    </source>
</evidence>
<reference evidence="1 2" key="1">
    <citation type="submission" date="2019-05" db="EMBL/GenBank/DDBJ databases">
        <title>Culicoidintestinum kansasii gen. nov., sp. nov. from the gastrointestinal tract of the biting midge, Culicoides sonorensis.</title>
        <authorList>
            <person name="Neupane S."/>
            <person name="Ghosh A."/>
            <person name="Gunther S."/>
            <person name="Martin K."/>
            <person name="Zurek L."/>
        </authorList>
    </citation>
    <scope>NUCLEOTIDE SEQUENCE [LARGE SCALE GENOMIC DNA]</scope>
    <source>
        <strain evidence="1 2">CS-1</strain>
    </source>
</reference>
<comment type="caution">
    <text evidence="1">The sequence shown here is derived from an EMBL/GenBank/DDBJ whole genome shotgun (WGS) entry which is preliminary data.</text>
</comment>
<dbReference type="InParanoid" id="A0A5R8QDN4"/>
<evidence type="ECO:0000313" key="1">
    <source>
        <dbReference type="EMBL" id="TLG75375.1"/>
    </source>
</evidence>
<sequence>MIYLTSGLLITALALIIAYVARITFRGSFVEKSGIVTVGKIRSVTEHKKTREIGVIFYVGSQKIETSYHQKNTNLGEVTPFIIGDIIELKYDKMHPQTIILSK</sequence>
<gene>
    <name evidence="1" type="ORF">FEZ08_04820</name>
</gene>
<dbReference type="RefSeq" id="WP_138190582.1">
    <property type="nucleotide sequence ID" value="NZ_VBWP01000003.1"/>
</dbReference>
<proteinExistence type="predicted"/>
<dbReference type="AlphaFoldDB" id="A0A5R8QDN4"/>
<keyword evidence="2" id="KW-1185">Reference proteome</keyword>
<dbReference type="EMBL" id="VBWP01000003">
    <property type="protein sequence ID" value="TLG75375.1"/>
    <property type="molecule type" value="Genomic_DNA"/>
</dbReference>
<protein>
    <submittedName>
        <fullName evidence="1">Uncharacterized protein</fullName>
    </submittedName>
</protein>
<accession>A0A5R8QDN4</accession>